<dbReference type="Pfam" id="PF10604">
    <property type="entry name" value="Polyketide_cyc2"/>
    <property type="match status" value="1"/>
</dbReference>
<sequence length="151" mass="16599">MSKITASIDINASPEKVRQTFLDFAKYPDWSSFITSVKPRDQHGQPINPGDVLEISLLMPGSSSATVMKPTVLENLESKFSWKGVLGFGFVFTGAHSFNFIAVEAGTKTKVVQEEHFSGFLRAPLLWALGAKTEEGFNSFNQALKVRAESL</sequence>
<dbReference type="CDD" id="cd07822">
    <property type="entry name" value="SRPBCC_4"/>
    <property type="match status" value="1"/>
</dbReference>
<proteinExistence type="predicted"/>
<name>A0A1G4IZ58_9SACH</name>
<dbReference type="Gene3D" id="3.30.530.20">
    <property type="match status" value="1"/>
</dbReference>
<accession>A0A1G4IZ58</accession>
<dbReference type="EMBL" id="LT598450">
    <property type="protein sequence ID" value="SCU82540.1"/>
    <property type="molecule type" value="Genomic_DNA"/>
</dbReference>
<dbReference type="PANTHER" id="PTHR36166">
    <property type="entry name" value="CHROMOSOME 9, WHOLE GENOME SHOTGUN SEQUENCE"/>
    <property type="match status" value="1"/>
</dbReference>
<organism evidence="1 2">
    <name type="scientific">Lachancea nothofagi CBS 11611</name>
    <dbReference type="NCBI Taxonomy" id="1266666"/>
    <lineage>
        <taxon>Eukaryota</taxon>
        <taxon>Fungi</taxon>
        <taxon>Dikarya</taxon>
        <taxon>Ascomycota</taxon>
        <taxon>Saccharomycotina</taxon>
        <taxon>Saccharomycetes</taxon>
        <taxon>Saccharomycetales</taxon>
        <taxon>Saccharomycetaceae</taxon>
        <taxon>Lachancea</taxon>
    </lineage>
</organism>
<dbReference type="SUPFAM" id="SSF55961">
    <property type="entry name" value="Bet v1-like"/>
    <property type="match status" value="1"/>
</dbReference>
<gene>
    <name evidence="1" type="ORF">LANO_0B06634G</name>
</gene>
<dbReference type="OrthoDB" id="509124at2759"/>
<keyword evidence="2" id="KW-1185">Reference proteome</keyword>
<dbReference type="PANTHER" id="PTHR36166:SF1">
    <property type="entry name" value="SRPBCC DOMAIN-CONTAINING PROTEIN"/>
    <property type="match status" value="1"/>
</dbReference>
<dbReference type="AlphaFoldDB" id="A0A1G4IZ58"/>
<dbReference type="InterPro" id="IPR019587">
    <property type="entry name" value="Polyketide_cyclase/dehydratase"/>
</dbReference>
<evidence type="ECO:0000313" key="1">
    <source>
        <dbReference type="EMBL" id="SCU82540.1"/>
    </source>
</evidence>
<evidence type="ECO:0000313" key="2">
    <source>
        <dbReference type="Proteomes" id="UP000189911"/>
    </source>
</evidence>
<reference evidence="2" key="1">
    <citation type="submission" date="2016-03" db="EMBL/GenBank/DDBJ databases">
        <authorList>
            <person name="Devillers Hugo."/>
        </authorList>
    </citation>
    <scope>NUCLEOTIDE SEQUENCE [LARGE SCALE GENOMIC DNA]</scope>
</reference>
<protein>
    <submittedName>
        <fullName evidence="1">LANO_0B06634g1_1</fullName>
    </submittedName>
</protein>
<dbReference type="Proteomes" id="UP000189911">
    <property type="component" value="Chromosome B"/>
</dbReference>
<dbReference type="InterPro" id="IPR023393">
    <property type="entry name" value="START-like_dom_sf"/>
</dbReference>